<dbReference type="PANTHER" id="PTHR43399">
    <property type="entry name" value="SUBTILISIN-RELATED"/>
    <property type="match status" value="1"/>
</dbReference>
<dbReference type="PROSITE" id="PS51892">
    <property type="entry name" value="SUBTILASE"/>
    <property type="match status" value="1"/>
</dbReference>
<dbReference type="AlphaFoldDB" id="A0A926VE35"/>
<dbReference type="RefSeq" id="WP_190464995.1">
    <property type="nucleotide sequence ID" value="NZ_JACJPW010000032.1"/>
</dbReference>
<dbReference type="CDD" id="cd07473">
    <property type="entry name" value="Peptidases_S8_Subtilisin_like"/>
    <property type="match status" value="1"/>
</dbReference>
<feature type="domain" description="Peptidase C-terminal archaeal/bacterial" evidence="9">
    <location>
        <begin position="212"/>
        <end position="283"/>
    </location>
</feature>
<dbReference type="SUPFAM" id="SSF52743">
    <property type="entry name" value="Subtilisin-like"/>
    <property type="match status" value="1"/>
</dbReference>
<dbReference type="Gene3D" id="2.60.120.380">
    <property type="match status" value="1"/>
</dbReference>
<dbReference type="InterPro" id="IPR015500">
    <property type="entry name" value="Peptidase_S8_subtilisin-rel"/>
</dbReference>
<evidence type="ECO:0000256" key="6">
    <source>
        <dbReference type="PROSITE-ProRule" id="PRU01240"/>
    </source>
</evidence>
<keyword evidence="2 6" id="KW-0645">Protease</keyword>
<evidence type="ECO:0000259" key="9">
    <source>
        <dbReference type="Pfam" id="PF04151"/>
    </source>
</evidence>
<feature type="active site" description="Charge relay system" evidence="5 6">
    <location>
        <position position="618"/>
    </location>
</feature>
<dbReference type="InterPro" id="IPR023828">
    <property type="entry name" value="Peptidase_S8_Ser-AS"/>
</dbReference>
<reference evidence="10" key="1">
    <citation type="journal article" date="2015" name="ISME J.">
        <title>Draft Genome Sequence of Streptomyces incarnatus NRRL8089, which Produces the Nucleoside Antibiotic Sinefungin.</title>
        <authorList>
            <person name="Oshima K."/>
            <person name="Hattori M."/>
            <person name="Shimizu H."/>
            <person name="Fukuda K."/>
            <person name="Nemoto M."/>
            <person name="Inagaki K."/>
            <person name="Tamura T."/>
        </authorList>
    </citation>
    <scope>NUCLEOTIDE SEQUENCE</scope>
    <source>
        <strain evidence="10">FACHB-1375</strain>
    </source>
</reference>
<feature type="domain" description="Peptidase S8/S53" evidence="8">
    <location>
        <begin position="371"/>
        <end position="651"/>
    </location>
</feature>
<feature type="active site" description="Charge relay system" evidence="5 6">
    <location>
        <position position="438"/>
    </location>
</feature>
<keyword evidence="4 6" id="KW-0720">Serine protease</keyword>
<dbReference type="InterPro" id="IPR034204">
    <property type="entry name" value="PfSUB1-like_cat_dom"/>
</dbReference>
<evidence type="ECO:0000313" key="10">
    <source>
        <dbReference type="EMBL" id="MBD2182185.1"/>
    </source>
</evidence>
<dbReference type="PROSITE" id="PS00137">
    <property type="entry name" value="SUBTILASE_HIS"/>
    <property type="match status" value="1"/>
</dbReference>
<dbReference type="InterPro" id="IPR000209">
    <property type="entry name" value="Peptidase_S8/S53_dom"/>
</dbReference>
<dbReference type="InterPro" id="IPR007280">
    <property type="entry name" value="Peptidase_C_arc/bac"/>
</dbReference>
<sequence>MLDINGLFDEGFYLAQNPDVAQAVARGGFANGLDHFNRFGKFERRDPSALFDTGFYLELYSDVAAAVNNPQLSAIDHFVNFGQKEGRDPIPEFVNGFYLQSSPDVAAAVAATAAAPDPLTSYQHFVQFGQYENRNPGPDFETGFYLQKYPDVAAAVRPRGLSAIEHYIEFGLEEGRTSDRPDPDEDLSLASGLGNLKGTRSVSDEVGNGDEEDLYGFTLDTTSAVNISLNGLSSDAQLELISDINEDGELDRDDILAESDAAGTNPEVLNLSAVDPGTYYVRVLQASGSTKYTMNVSAAATADPSNRPIPPQPEGFNYYFGRGLVNVRAALAQATGTEVTAAAKLTEEDGRNFGDLNLIDAETAYARGITGKGIVVAVLDEGVSLNHPDLKDNIWKNTREVAGNRIDDDGNGYIDDVNGWDFVANDNDPNPGKEDDTHGTHVAGTIAASRNGTGTTGVAYEAQIMPLRVLGKPGGGKDSQIIAAMNYAINNGAKVINMSLGDDPGTNGPDQNSDYVQVLGLARERGVVVAIAAGNEKAKLNAVQPGEPAFQSAIPFSQDLAASGLAIAVGAVDRNRKVADFSNPVGATGRSYPFISAPGVDVISTVKNRGYETSDGTSMATPHISGVAALLLQANPNLSVQQIQDILTGTANPTGITV</sequence>
<evidence type="ECO:0000313" key="11">
    <source>
        <dbReference type="Proteomes" id="UP000641646"/>
    </source>
</evidence>
<evidence type="ECO:0000256" key="4">
    <source>
        <dbReference type="ARBA" id="ARBA00022825"/>
    </source>
</evidence>
<keyword evidence="11" id="KW-1185">Reference proteome</keyword>
<dbReference type="Proteomes" id="UP000641646">
    <property type="component" value="Unassembled WGS sequence"/>
</dbReference>
<dbReference type="PRINTS" id="PR00723">
    <property type="entry name" value="SUBTILISIN"/>
</dbReference>
<evidence type="ECO:0000256" key="5">
    <source>
        <dbReference type="PIRSR" id="PIRSR615500-1"/>
    </source>
</evidence>
<proteinExistence type="inferred from homology"/>
<dbReference type="InterPro" id="IPR036852">
    <property type="entry name" value="Peptidase_S8/S53_dom_sf"/>
</dbReference>
<comment type="similarity">
    <text evidence="1 6">Belongs to the peptidase S8 family.</text>
</comment>
<comment type="caution">
    <text evidence="10">The sequence shown here is derived from an EMBL/GenBank/DDBJ whole genome shotgun (WGS) entry which is preliminary data.</text>
</comment>
<evidence type="ECO:0000256" key="7">
    <source>
        <dbReference type="SAM" id="MobiDB-lite"/>
    </source>
</evidence>
<evidence type="ECO:0000256" key="3">
    <source>
        <dbReference type="ARBA" id="ARBA00022801"/>
    </source>
</evidence>
<dbReference type="InterPro" id="IPR022398">
    <property type="entry name" value="Peptidase_S8_His-AS"/>
</dbReference>
<reference evidence="10" key="2">
    <citation type="submission" date="2020-08" db="EMBL/GenBank/DDBJ databases">
        <authorList>
            <person name="Chen M."/>
            <person name="Teng W."/>
            <person name="Zhao L."/>
            <person name="Hu C."/>
            <person name="Zhou Y."/>
            <person name="Han B."/>
            <person name="Song L."/>
            <person name="Shu W."/>
        </authorList>
    </citation>
    <scope>NUCLEOTIDE SEQUENCE</scope>
    <source>
        <strain evidence="10">FACHB-1375</strain>
    </source>
</reference>
<dbReference type="PROSITE" id="PS00138">
    <property type="entry name" value="SUBTILASE_SER"/>
    <property type="match status" value="1"/>
</dbReference>
<dbReference type="EMBL" id="JACJPW010000032">
    <property type="protein sequence ID" value="MBD2182185.1"/>
    <property type="molecule type" value="Genomic_DNA"/>
</dbReference>
<dbReference type="InterPro" id="IPR051048">
    <property type="entry name" value="Peptidase_S8/S53_subtilisin"/>
</dbReference>
<gene>
    <name evidence="10" type="ORF">H6G03_13925</name>
</gene>
<feature type="region of interest" description="Disordered" evidence="7">
    <location>
        <begin position="174"/>
        <end position="208"/>
    </location>
</feature>
<dbReference type="Pfam" id="PF00082">
    <property type="entry name" value="Peptidase_S8"/>
    <property type="match status" value="1"/>
</dbReference>
<accession>A0A926VE35</accession>
<name>A0A926VE35_9CYAN</name>
<evidence type="ECO:0000256" key="2">
    <source>
        <dbReference type="ARBA" id="ARBA00022670"/>
    </source>
</evidence>
<dbReference type="SUPFAM" id="SSF89260">
    <property type="entry name" value="Collagen-binding domain"/>
    <property type="match status" value="1"/>
</dbReference>
<evidence type="ECO:0000256" key="1">
    <source>
        <dbReference type="ARBA" id="ARBA00011073"/>
    </source>
</evidence>
<dbReference type="Gene3D" id="3.40.50.200">
    <property type="entry name" value="Peptidase S8/S53 domain"/>
    <property type="match status" value="1"/>
</dbReference>
<dbReference type="GO" id="GO:0006508">
    <property type="term" value="P:proteolysis"/>
    <property type="evidence" value="ECO:0007669"/>
    <property type="project" value="UniProtKB-KW"/>
</dbReference>
<dbReference type="PANTHER" id="PTHR43399:SF4">
    <property type="entry name" value="CELL WALL-ASSOCIATED PROTEASE"/>
    <property type="match status" value="1"/>
</dbReference>
<organism evidence="10 11">
    <name type="scientific">Aerosakkonema funiforme FACHB-1375</name>
    <dbReference type="NCBI Taxonomy" id="2949571"/>
    <lineage>
        <taxon>Bacteria</taxon>
        <taxon>Bacillati</taxon>
        <taxon>Cyanobacteriota</taxon>
        <taxon>Cyanophyceae</taxon>
        <taxon>Oscillatoriophycideae</taxon>
        <taxon>Aerosakkonematales</taxon>
        <taxon>Aerosakkonemataceae</taxon>
        <taxon>Aerosakkonema</taxon>
    </lineage>
</organism>
<protein>
    <submittedName>
        <fullName evidence="10">S8 family serine peptidase</fullName>
    </submittedName>
</protein>
<evidence type="ECO:0000259" key="8">
    <source>
        <dbReference type="Pfam" id="PF00082"/>
    </source>
</evidence>
<dbReference type="GO" id="GO:0004252">
    <property type="term" value="F:serine-type endopeptidase activity"/>
    <property type="evidence" value="ECO:0007669"/>
    <property type="project" value="UniProtKB-UniRule"/>
</dbReference>
<feature type="active site" description="Charge relay system" evidence="5 6">
    <location>
        <position position="380"/>
    </location>
</feature>
<dbReference type="Pfam" id="PF04151">
    <property type="entry name" value="PPC"/>
    <property type="match status" value="1"/>
</dbReference>
<keyword evidence="3 6" id="KW-0378">Hydrolase</keyword>